<dbReference type="FunFam" id="2.60.120.330:FF:000007">
    <property type="entry name" value="Protein DMR6-like oxygenase 2"/>
    <property type="match status" value="1"/>
</dbReference>
<evidence type="ECO:0000256" key="8">
    <source>
        <dbReference type="PROSITE-ProRule" id="PRU00339"/>
    </source>
</evidence>
<organism evidence="11 12">
    <name type="scientific">Gossypium anomalum</name>
    <dbReference type="NCBI Taxonomy" id="47600"/>
    <lineage>
        <taxon>Eukaryota</taxon>
        <taxon>Viridiplantae</taxon>
        <taxon>Streptophyta</taxon>
        <taxon>Embryophyta</taxon>
        <taxon>Tracheophyta</taxon>
        <taxon>Spermatophyta</taxon>
        <taxon>Magnoliopsida</taxon>
        <taxon>eudicotyledons</taxon>
        <taxon>Gunneridae</taxon>
        <taxon>Pentapetalae</taxon>
        <taxon>rosids</taxon>
        <taxon>malvids</taxon>
        <taxon>Malvales</taxon>
        <taxon>Malvaceae</taxon>
        <taxon>Malvoideae</taxon>
        <taxon>Gossypium</taxon>
    </lineage>
</organism>
<dbReference type="PROSITE" id="PS51471">
    <property type="entry name" value="FE2OG_OXY"/>
    <property type="match status" value="4"/>
</dbReference>
<dbReference type="FunFam" id="2.60.120.330:FF:000136">
    <property type="entry name" value="Uncharacterized protein"/>
    <property type="match status" value="1"/>
</dbReference>
<evidence type="ECO:0000259" key="10">
    <source>
        <dbReference type="PROSITE" id="PS51471"/>
    </source>
</evidence>
<dbReference type="SUPFAM" id="SSF51197">
    <property type="entry name" value="Clavaminate synthase-like"/>
    <property type="match status" value="5"/>
</dbReference>
<keyword evidence="9" id="KW-0175">Coiled coil</keyword>
<dbReference type="SMART" id="SM00028">
    <property type="entry name" value="TPR"/>
    <property type="match status" value="8"/>
</dbReference>
<comment type="cofactor">
    <cofactor evidence="1">
        <name>L-ascorbate</name>
        <dbReference type="ChEBI" id="CHEBI:38290"/>
    </cofactor>
</comment>
<dbReference type="SUPFAM" id="SSF48452">
    <property type="entry name" value="TPR-like"/>
    <property type="match status" value="2"/>
</dbReference>
<evidence type="ECO:0000256" key="5">
    <source>
        <dbReference type="ARBA" id="ARBA00023002"/>
    </source>
</evidence>
<feature type="coiled-coil region" evidence="9">
    <location>
        <begin position="581"/>
        <end position="608"/>
    </location>
</feature>
<evidence type="ECO:0000256" key="2">
    <source>
        <dbReference type="ARBA" id="ARBA00008056"/>
    </source>
</evidence>
<evidence type="ECO:0000256" key="6">
    <source>
        <dbReference type="ARBA" id="ARBA00023004"/>
    </source>
</evidence>
<feature type="domain" description="Fe2OG dioxygenase" evidence="10">
    <location>
        <begin position="839"/>
        <end position="939"/>
    </location>
</feature>
<dbReference type="Pfam" id="PF13424">
    <property type="entry name" value="TPR_12"/>
    <property type="match status" value="1"/>
</dbReference>
<dbReference type="Pfam" id="PF14226">
    <property type="entry name" value="DIOX_N"/>
    <property type="match status" value="4"/>
</dbReference>
<proteinExistence type="inferred from homology"/>
<evidence type="ECO:0000256" key="9">
    <source>
        <dbReference type="SAM" id="Coils"/>
    </source>
</evidence>
<dbReference type="Gene3D" id="1.25.40.10">
    <property type="entry name" value="Tetratricopeptide repeat domain"/>
    <property type="match status" value="3"/>
</dbReference>
<dbReference type="OrthoDB" id="626167at2759"/>
<dbReference type="InterPro" id="IPR019734">
    <property type="entry name" value="TPR_rpt"/>
</dbReference>
<evidence type="ECO:0000256" key="1">
    <source>
        <dbReference type="ARBA" id="ARBA00001961"/>
    </source>
</evidence>
<gene>
    <name evidence="11" type="ORF">CXB51_020377</name>
</gene>
<dbReference type="Gene3D" id="2.60.120.330">
    <property type="entry name" value="B-lactam Antibiotic, Isopenicillin N Synthase, Chain"/>
    <property type="match status" value="5"/>
</dbReference>
<evidence type="ECO:0000313" key="11">
    <source>
        <dbReference type="EMBL" id="KAG8486864.1"/>
    </source>
</evidence>
<dbReference type="GO" id="GO:0046872">
    <property type="term" value="F:metal ion binding"/>
    <property type="evidence" value="ECO:0007669"/>
    <property type="project" value="UniProtKB-KW"/>
</dbReference>
<dbReference type="Pfam" id="PF13181">
    <property type="entry name" value="TPR_8"/>
    <property type="match status" value="1"/>
</dbReference>
<dbReference type="GO" id="GO:0002229">
    <property type="term" value="P:defense response to oomycetes"/>
    <property type="evidence" value="ECO:0007669"/>
    <property type="project" value="UniProtKB-ARBA"/>
</dbReference>
<feature type="domain" description="Fe2OG dioxygenase" evidence="10">
    <location>
        <begin position="1927"/>
        <end position="2028"/>
    </location>
</feature>
<feature type="repeat" description="TPR" evidence="8">
    <location>
        <begin position="218"/>
        <end position="251"/>
    </location>
</feature>
<keyword evidence="3" id="KW-0479">Metal-binding</keyword>
<protein>
    <recommendedName>
        <fullName evidence="10">Fe2OG dioxygenase domain-containing protein</fullName>
    </recommendedName>
</protein>
<sequence>MKKASNLLLSKFNRQRSIKAAPLLSRAYISDNSPSSSSSSSQFHSTGRHLQCCAKTRGLIFKLHQFQTNPSRNLDTLVEKPTQLPSSQRKLREKFDLEEAFESAKTSGEMFRVFKDMEACFDERELGIASLKIGLKLDREGEDPEKALSFADRALKVLDQDGKPSLLVAVALQLMGSVSYGLKRFNDSLGYLNRANRLLCRLEEEGIAKVENIRPVLHAVQLELGNVKTAMGRREEALLNFKKALEIKEMTLGKDSKELGVGYRDLAEAYVSVLNFKEALPFGLKALEIHRKGLGHNSVEVAHDRRILGVIYTGVEEHEKALEQNQLSQRVLKNWGLSSELLRAEIDAANTQIALGKYDEAINTLKGIVQQTEKDSENRALVFISMGKALCHLEKFADSKRCLEIACGILDKKETVSPIEVAEAYCEISMLYENMNEFETAISLLKRTLAILEKRPQEQQSEGGVSARIGWLLLLKGEVPQVIPYLENALEKLKDGFGSRHFGVGYIYNNLGAAYLELDRPQSAAQIFAVAKDILDVSLGPHHADSIETCQNLSKAYSAMGSYILAIEFQQRVIDAWEGHGPSAEEELREARHALEELKTKARGTSTNRVPTKALPLPQHSLASRNLQHSYPEFSQLYTIKGLKSLNIQEMDKLVSSWFSNKTLPQSYIFPPEARPGNHVIPRCNTIPVVDLSKALAHDRIAIVQQILKASQEFGFFQVVNHGVPENLVTDTMNVFKEFFELPAEDKVSVYSNDLKRPCRLYTSSSNYDHKNVHLWRDNLRHPCHPLEDCIKIWPQKPTRYREIVATYSIEAKKLGLRILELLSEGLGLGSGFFGDKLSESSLLSVNNYPPCPDPSLTLGVSRHCDPNLLTILHQGDVYGLQVFKDGEWIGVEPLHNAFVVNIGHQLQIISNNKLKSAEHQAVTNSRVARTTAAFFINPSDGCIIELDKSLIDTDESPAYRPFHNTVLKGAEHWAVMNSMLRYRSPPSDSIIDPAKSLMNPLYCYKSLHHNYQKQIKDLNNLNIQMEKLVSSWFTNKTLPQSYIFSPETRPGNHVIPRCNTIPVVDLSKALAHDQTAVVQRILKASQDFGFFQVINHGVSESLVNDTMNVFKEFFELPAEDKAGIYSEDLKRPCRLYPSSPKPMADIAATYSIVAKKLGLRILELLSEGLGLGSGFFGDKLSESVVLSVNHYPPCPDPSLTLGVSRHCDPNLLTILHQGDVYGLQVFKDGEWIGVEPLHNAFVVNIGHQLQIISNNKLKSTEHRAVTNSRMNSLYCYESLHHNYQKQIKDLKNLNIQEMEKLVSSWFNKKTLPQSYIFPPETRPGNHVIPRCNTIPVVDLSKALAHERTAVVQQILEASQEFGFFQVINHGVSEKLVNDTMNVFKEFFELPAEDKAGIYSEDLKRPCRLYTSSPNFNGEKVHLWRDSLRHPCHPLKECIKIWPQKPTRYREIVAAYSIEAKKLGLRILELLSEGLGLGSGFFGNKLSESTVLSLNHYPPCPDPSLTLGVSKHCDPSLLTILLQGDVYGLQVLKDGEWIGVEPLHNAFVVNIGHQLEIISNNKLKSAEHRAVTNSKVARMTAAFFIYPSDDCIIEPAKSLIGTDESPVYRAFEFKEFLLNYVHMEGNFEKSVEPFKLHAGIRINLCLNLYKFPSHVRPGKLLVPRCNTVPFKTCDYDLGKIHLWHDVLRYPHHSLEDYIEFWPRKSPREVVATYQTEAKKLGLRILELLCEGIGIEHGYFEYELTKDLQLGANHYPPCPEPNKKSQKNFNIEVMEKLVSSWFNNKTLPQSYIFPPETRPGNHIIPRSNTIPVIDLGNASAHDRTLVVQQILKASQEFGFFQVINHGISEDLMNDTMNVFKEFFELPAEDKADLYSEEFNRPCKLYTSSANYDRDKVHLWRDTKKLGSRILDLISEGLGLDLGYFGDKLSESVVISVNHYPPCPDPSLTLGIAKHCDPSLLTILLQGDVFGLQVLNDGKWIGVEPLHNAFVVNIGHQLEVVSNNRLKGAEHRVVTNSTVARTTAAIFLNPSEDCIVEPAKSLIGADESPVYRAFKFKEFLYNYVTMGGNSEKSLEPFKLHG</sequence>
<evidence type="ECO:0000256" key="7">
    <source>
        <dbReference type="ARBA" id="ARBA00052233"/>
    </source>
</evidence>
<evidence type="ECO:0000313" key="12">
    <source>
        <dbReference type="Proteomes" id="UP000701853"/>
    </source>
</evidence>
<evidence type="ECO:0000256" key="4">
    <source>
        <dbReference type="ARBA" id="ARBA00022964"/>
    </source>
</evidence>
<dbReference type="PROSITE" id="PS50005">
    <property type="entry name" value="TPR"/>
    <property type="match status" value="2"/>
</dbReference>
<keyword evidence="5" id="KW-0560">Oxidoreductase</keyword>
<evidence type="ECO:0000256" key="3">
    <source>
        <dbReference type="ARBA" id="ARBA00022723"/>
    </source>
</evidence>
<keyword evidence="12" id="KW-1185">Reference proteome</keyword>
<dbReference type="InterPro" id="IPR044861">
    <property type="entry name" value="IPNS-like_FE2OG_OXY"/>
</dbReference>
<keyword evidence="4" id="KW-0223">Dioxygenase</keyword>
<feature type="repeat" description="TPR" evidence="8">
    <location>
        <begin position="422"/>
        <end position="455"/>
    </location>
</feature>
<dbReference type="Proteomes" id="UP000701853">
    <property type="component" value="Chromosome 8"/>
</dbReference>
<dbReference type="PANTHER" id="PTHR47991">
    <property type="entry name" value="OXOGLUTARATE/IRON-DEPENDENT DIOXYGENASE"/>
    <property type="match status" value="1"/>
</dbReference>
<reference evidence="11 12" key="1">
    <citation type="journal article" date="2021" name="bioRxiv">
        <title>The Gossypium anomalum genome as a resource for cotton improvement and evolutionary analysis of hybrid incompatibility.</title>
        <authorList>
            <person name="Grover C.E."/>
            <person name="Yuan D."/>
            <person name="Arick M.A."/>
            <person name="Miller E.R."/>
            <person name="Hu G."/>
            <person name="Peterson D.G."/>
            <person name="Wendel J.F."/>
            <person name="Udall J.A."/>
        </authorList>
    </citation>
    <scope>NUCLEOTIDE SEQUENCE [LARGE SCALE GENOMIC DNA]</scope>
    <source>
        <strain evidence="11">JFW-Udall</strain>
        <tissue evidence="11">Leaf</tissue>
    </source>
</reference>
<dbReference type="InterPro" id="IPR011990">
    <property type="entry name" value="TPR-like_helical_dom_sf"/>
</dbReference>
<dbReference type="InterPro" id="IPR005123">
    <property type="entry name" value="Oxoglu/Fe-dep_dioxygenase_dom"/>
</dbReference>
<keyword evidence="6" id="KW-0408">Iron</keyword>
<dbReference type="InterPro" id="IPR027443">
    <property type="entry name" value="IPNS-like_sf"/>
</dbReference>
<name>A0A8J6CW81_9ROSI</name>
<dbReference type="InterPro" id="IPR050295">
    <property type="entry name" value="Plant_2OG-oxidoreductases"/>
</dbReference>
<comment type="caution">
    <text evidence="11">The sequence shown here is derived from an EMBL/GenBank/DDBJ whole genome shotgun (WGS) entry which is preliminary data.</text>
</comment>
<dbReference type="Pfam" id="PF03171">
    <property type="entry name" value="2OG-FeII_Oxy"/>
    <property type="match status" value="4"/>
</dbReference>
<feature type="domain" description="Fe2OG dioxygenase" evidence="10">
    <location>
        <begin position="1182"/>
        <end position="1279"/>
    </location>
</feature>
<comment type="catalytic activity">
    <reaction evidence="7">
        <text>salicylate + NADH + O2 + H(+) = 2,3-dihydroxybenzoate + NAD(+) + H2O</text>
        <dbReference type="Rhea" id="RHEA:51792"/>
        <dbReference type="ChEBI" id="CHEBI:15377"/>
        <dbReference type="ChEBI" id="CHEBI:15378"/>
        <dbReference type="ChEBI" id="CHEBI:15379"/>
        <dbReference type="ChEBI" id="CHEBI:30762"/>
        <dbReference type="ChEBI" id="CHEBI:36654"/>
        <dbReference type="ChEBI" id="CHEBI:57540"/>
        <dbReference type="ChEBI" id="CHEBI:57945"/>
    </reaction>
</comment>
<dbReference type="GO" id="GO:0051213">
    <property type="term" value="F:dioxygenase activity"/>
    <property type="evidence" value="ECO:0007669"/>
    <property type="project" value="UniProtKB-KW"/>
</dbReference>
<dbReference type="InterPro" id="IPR026992">
    <property type="entry name" value="DIOX_N"/>
</dbReference>
<dbReference type="EMBL" id="JAHUZN010000008">
    <property type="protein sequence ID" value="KAG8486864.1"/>
    <property type="molecule type" value="Genomic_DNA"/>
</dbReference>
<keyword evidence="8" id="KW-0802">TPR repeat</keyword>
<accession>A0A8J6CW81</accession>
<feature type="domain" description="Fe2OG dioxygenase" evidence="10">
    <location>
        <begin position="1487"/>
        <end position="1587"/>
    </location>
</feature>
<comment type="similarity">
    <text evidence="2">Belongs to the iron/ascorbate-dependent oxidoreductase family.</text>
</comment>